<dbReference type="Proteomes" id="UP001501822">
    <property type="component" value="Unassembled WGS sequence"/>
</dbReference>
<accession>A0ABN0WPL4</accession>
<keyword evidence="5" id="KW-1185">Reference proteome</keyword>
<evidence type="ECO:0000256" key="1">
    <source>
        <dbReference type="SAM" id="MobiDB-lite"/>
    </source>
</evidence>
<evidence type="ECO:0000313" key="4">
    <source>
        <dbReference type="EMBL" id="GAA0343027.1"/>
    </source>
</evidence>
<keyword evidence="2" id="KW-0732">Signal</keyword>
<evidence type="ECO:0000259" key="3">
    <source>
        <dbReference type="PROSITE" id="PS51724"/>
    </source>
</evidence>
<name>A0ABN0WPL4_9ACTN</name>
<dbReference type="InterPro" id="IPR007730">
    <property type="entry name" value="SPOR-like_dom"/>
</dbReference>
<gene>
    <name evidence="4" type="ORF">GCM10010151_35790</name>
</gene>
<sequence length="560" mass="57152">MRHGVRRGWAAGAAALTLLAATGTAARAATPGAAPGAAEAGRPAGGAARPGSLPLGPGGLAETRTTRDVAPGVALTTITRGRVSPDDYWTIEVGIPTSSDIPPSPDPDAVTAVLGTHAAADAVVAQLTAAGWTGQAQPVSTPAFSDVRAGVIGYRVRVGRYATQVAANAAAGQLKAARFKPSVVYTGFDGDSTTGPWVVRALTIDVHRFRGTVAESHDATLAGRRTTAQIAQDTGALAAVNGGFFVISPSDGVPGDSAGIVVEHGRLLHDATNGRVAAILRDGGRRVELKKLWTSIELVDEHGRTHRVEGLNRTPGVIRDCGGDAEDSPTSLPRHDVTCTDPNELAVFTPEFGGPLPTGPGTEAVLDAHGTVVSTGPRTTTSVPAGGRVIEAIGTEASWLGEHAVAGHRLRLRTKVTGPGGRPVGFGPDDSVVNGGPRLVTGGRVAIAPQADGLVHPGDPSFYYGWVLRRNPRTMIGTDGNGRLLLVEADGRQASLSQGLSIAEAGQVMKSLGAVQAMNLDGGGSTTMVVGGQMINSPSDATGQRPVGDAVVVLPSRRRS</sequence>
<evidence type="ECO:0000256" key="2">
    <source>
        <dbReference type="SAM" id="SignalP"/>
    </source>
</evidence>
<dbReference type="Gene3D" id="3.30.70.1070">
    <property type="entry name" value="Sporulation related repeat"/>
    <property type="match status" value="1"/>
</dbReference>
<keyword evidence="4" id="KW-0326">Glycosidase</keyword>
<dbReference type="PROSITE" id="PS51318">
    <property type="entry name" value="TAT"/>
    <property type="match status" value="1"/>
</dbReference>
<comment type="caution">
    <text evidence="4">The sequence shown here is derived from an EMBL/GenBank/DDBJ whole genome shotgun (WGS) entry which is preliminary data.</text>
</comment>
<dbReference type="InterPro" id="IPR006311">
    <property type="entry name" value="TAT_signal"/>
</dbReference>
<dbReference type="InterPro" id="IPR018711">
    <property type="entry name" value="NAGPA"/>
</dbReference>
<dbReference type="InterPro" id="IPR036680">
    <property type="entry name" value="SPOR-like_sf"/>
</dbReference>
<feature type="signal peptide" evidence="2">
    <location>
        <begin position="1"/>
        <end position="28"/>
    </location>
</feature>
<dbReference type="Pfam" id="PF09992">
    <property type="entry name" value="NAGPA"/>
    <property type="match status" value="1"/>
</dbReference>
<dbReference type="Pfam" id="PF05036">
    <property type="entry name" value="SPOR"/>
    <property type="match status" value="1"/>
</dbReference>
<dbReference type="EMBL" id="BAAABM010000029">
    <property type="protein sequence ID" value="GAA0343027.1"/>
    <property type="molecule type" value="Genomic_DNA"/>
</dbReference>
<dbReference type="PANTHER" id="PTHR40446">
    <property type="entry name" value="N-ACETYLGLUCOSAMINE-1-PHOSPHODIESTER ALPHA-N-ACETYLGLUCOSAMINIDASE"/>
    <property type="match status" value="1"/>
</dbReference>
<dbReference type="GO" id="GO:0016798">
    <property type="term" value="F:hydrolase activity, acting on glycosyl bonds"/>
    <property type="evidence" value="ECO:0007669"/>
    <property type="project" value="UniProtKB-KW"/>
</dbReference>
<evidence type="ECO:0000313" key="5">
    <source>
        <dbReference type="Proteomes" id="UP001501822"/>
    </source>
</evidence>
<protein>
    <submittedName>
        <fullName evidence="4">Phosphodiester glycosidase family protein</fullName>
    </submittedName>
</protein>
<keyword evidence="4" id="KW-0378">Hydrolase</keyword>
<dbReference type="PROSITE" id="PS51724">
    <property type="entry name" value="SPOR"/>
    <property type="match status" value="1"/>
</dbReference>
<proteinExistence type="predicted"/>
<dbReference type="PANTHER" id="PTHR40446:SF2">
    <property type="entry name" value="N-ACETYLGLUCOSAMINE-1-PHOSPHODIESTER ALPHA-N-ACETYLGLUCOSAMINIDASE"/>
    <property type="match status" value="1"/>
</dbReference>
<feature type="domain" description="SPOR" evidence="3">
    <location>
        <begin position="101"/>
        <end position="186"/>
    </location>
</feature>
<feature type="region of interest" description="Disordered" evidence="1">
    <location>
        <begin position="31"/>
        <end position="63"/>
    </location>
</feature>
<reference evidence="4 5" key="1">
    <citation type="journal article" date="2019" name="Int. J. Syst. Evol. Microbiol.">
        <title>The Global Catalogue of Microorganisms (GCM) 10K type strain sequencing project: providing services to taxonomists for standard genome sequencing and annotation.</title>
        <authorList>
            <consortium name="The Broad Institute Genomics Platform"/>
            <consortium name="The Broad Institute Genome Sequencing Center for Infectious Disease"/>
            <person name="Wu L."/>
            <person name="Ma J."/>
        </authorList>
    </citation>
    <scope>NUCLEOTIDE SEQUENCE [LARGE SCALE GENOMIC DNA]</scope>
    <source>
        <strain evidence="4 5">JCM 3146</strain>
    </source>
</reference>
<feature type="chain" id="PRO_5047397408" evidence="2">
    <location>
        <begin position="29"/>
        <end position="560"/>
    </location>
</feature>
<dbReference type="SUPFAM" id="SSF110997">
    <property type="entry name" value="Sporulation related repeat"/>
    <property type="match status" value="1"/>
</dbReference>
<organism evidence="4 5">
    <name type="scientific">Actinoallomurus spadix</name>
    <dbReference type="NCBI Taxonomy" id="79912"/>
    <lineage>
        <taxon>Bacteria</taxon>
        <taxon>Bacillati</taxon>
        <taxon>Actinomycetota</taxon>
        <taxon>Actinomycetes</taxon>
        <taxon>Streptosporangiales</taxon>
        <taxon>Thermomonosporaceae</taxon>
        <taxon>Actinoallomurus</taxon>
    </lineage>
</organism>
<dbReference type="RefSeq" id="WP_252798798.1">
    <property type="nucleotide sequence ID" value="NZ_BAAABM010000029.1"/>
</dbReference>
<feature type="compositionally biased region" description="Low complexity" evidence="1">
    <location>
        <begin position="31"/>
        <end position="55"/>
    </location>
</feature>